<gene>
    <name evidence="11" type="primary">lipA</name>
    <name evidence="14" type="ORF">BDK89_2870</name>
</gene>
<dbReference type="PANTHER" id="PTHR10949:SF0">
    <property type="entry name" value="LIPOYL SYNTHASE, MITOCHONDRIAL"/>
    <property type="match status" value="1"/>
</dbReference>
<dbReference type="InterPro" id="IPR007197">
    <property type="entry name" value="rSAM"/>
</dbReference>
<evidence type="ECO:0000256" key="11">
    <source>
        <dbReference type="HAMAP-Rule" id="MF_00206"/>
    </source>
</evidence>
<dbReference type="NCBIfam" id="NF010925">
    <property type="entry name" value="PRK14345.1"/>
    <property type="match status" value="1"/>
</dbReference>
<dbReference type="NCBIfam" id="NF004019">
    <property type="entry name" value="PRK05481.1"/>
    <property type="match status" value="1"/>
</dbReference>
<feature type="binding site" evidence="11">
    <location>
        <position position="330"/>
    </location>
    <ligand>
        <name>[4Fe-4S] cluster</name>
        <dbReference type="ChEBI" id="CHEBI:49883"/>
        <label>2</label>
        <note>4Fe-4S-S-AdoMet</note>
    </ligand>
</feature>
<dbReference type="CDD" id="cd01335">
    <property type="entry name" value="Radical_SAM"/>
    <property type="match status" value="1"/>
</dbReference>
<dbReference type="Pfam" id="PF04055">
    <property type="entry name" value="Radical_SAM"/>
    <property type="match status" value="1"/>
</dbReference>
<feature type="domain" description="BPL/LPL catalytic" evidence="12">
    <location>
        <begin position="29"/>
        <end position="214"/>
    </location>
</feature>
<dbReference type="Pfam" id="PF16881">
    <property type="entry name" value="LIAS_N"/>
    <property type="match status" value="1"/>
</dbReference>
<dbReference type="RefSeq" id="WP_133869560.1">
    <property type="nucleotide sequence ID" value="NZ_SOAU01000001.1"/>
</dbReference>
<evidence type="ECO:0000313" key="14">
    <source>
        <dbReference type="EMBL" id="TDT17262.1"/>
    </source>
</evidence>
<comment type="function">
    <text evidence="11">Catalyzes the radical-mediated insertion of two sulfur atoms into the C-6 and C-8 positions of the octanoyl moiety bound to the lipoyl domains of lipoate-dependent enzymes, thereby converting the octanoylated domains into lipoylated derivatives.</text>
</comment>
<reference evidence="14 15" key="1">
    <citation type="submission" date="2019-03" db="EMBL/GenBank/DDBJ databases">
        <title>Sequencing the genomes of 1000 actinobacteria strains.</title>
        <authorList>
            <person name="Klenk H.-P."/>
        </authorList>
    </citation>
    <scope>NUCLEOTIDE SEQUENCE [LARGE SCALE GENOMIC DNA]</scope>
    <source>
        <strain evidence="14 15">DSM 18936</strain>
    </source>
</reference>
<evidence type="ECO:0000256" key="3">
    <source>
        <dbReference type="ARBA" id="ARBA00022679"/>
    </source>
</evidence>
<feature type="binding site" evidence="11">
    <location>
        <position position="327"/>
    </location>
    <ligand>
        <name>[4Fe-4S] cluster</name>
        <dbReference type="ChEBI" id="CHEBI:49883"/>
        <label>2</label>
        <note>4Fe-4S-S-AdoMet</note>
    </ligand>
</feature>
<keyword evidence="5 11" id="KW-0479">Metal-binding</keyword>
<keyword evidence="3 11" id="KW-0808">Transferase</keyword>
<dbReference type="HAMAP" id="MF_00206">
    <property type="entry name" value="Lipoyl_synth"/>
    <property type="match status" value="1"/>
</dbReference>
<comment type="similarity">
    <text evidence="11">Belongs to the radical SAM superfamily. Lipoyl synthase family.</text>
</comment>
<keyword evidence="11" id="KW-0963">Cytoplasm</keyword>
<dbReference type="InterPro" id="IPR031691">
    <property type="entry name" value="LIAS_N"/>
</dbReference>
<dbReference type="PANTHER" id="PTHR10949">
    <property type="entry name" value="LIPOYL SYNTHASE"/>
    <property type="match status" value="1"/>
</dbReference>
<dbReference type="InterPro" id="IPR045864">
    <property type="entry name" value="aa-tRNA-synth_II/BPL/LPL"/>
</dbReference>
<comment type="cofactor">
    <cofactor evidence="11">
        <name>[4Fe-4S] cluster</name>
        <dbReference type="ChEBI" id="CHEBI:49883"/>
    </cofactor>
    <text evidence="11">Binds 2 [4Fe-4S] clusters per subunit. One cluster is coordinated with 3 cysteines and an exchangeable S-adenosyl-L-methionine.</text>
</comment>
<dbReference type="NCBIfam" id="NF009544">
    <property type="entry name" value="PRK12928.1"/>
    <property type="match status" value="1"/>
</dbReference>
<dbReference type="SFLD" id="SFLDF00271">
    <property type="entry name" value="lipoyl_synthase"/>
    <property type="match status" value="1"/>
</dbReference>
<dbReference type="PROSITE" id="PS01313">
    <property type="entry name" value="LIPB"/>
    <property type="match status" value="1"/>
</dbReference>
<dbReference type="UniPathway" id="UPA00538">
    <property type="reaction ID" value="UER00592"/>
</dbReference>
<dbReference type="Proteomes" id="UP000294558">
    <property type="component" value="Unassembled WGS sequence"/>
</dbReference>
<dbReference type="Pfam" id="PF21948">
    <property type="entry name" value="LplA-B_cat"/>
    <property type="match status" value="1"/>
</dbReference>
<evidence type="ECO:0000256" key="4">
    <source>
        <dbReference type="ARBA" id="ARBA00022691"/>
    </source>
</evidence>
<dbReference type="PROSITE" id="PS51918">
    <property type="entry name" value="RADICAL_SAM"/>
    <property type="match status" value="1"/>
</dbReference>
<dbReference type="CDD" id="cd16444">
    <property type="entry name" value="LipB"/>
    <property type="match status" value="1"/>
</dbReference>
<evidence type="ECO:0000256" key="6">
    <source>
        <dbReference type="ARBA" id="ARBA00023004"/>
    </source>
</evidence>
<comment type="function">
    <text evidence="9">Catalyzes the transfer of endogenously produced octanoic acid from octanoyl-acyl-carrier-protein onto the lipoyl domains of lipoate-dependent enzymes. Lipoyl-ACP can also act as a substrate although octanoyl-ACP is likely to be the physiological substrate.</text>
</comment>
<organism evidence="14 15">
    <name type="scientific">Ilumatobacter fluminis</name>
    <dbReference type="NCBI Taxonomy" id="467091"/>
    <lineage>
        <taxon>Bacteria</taxon>
        <taxon>Bacillati</taxon>
        <taxon>Actinomycetota</taxon>
        <taxon>Acidimicrobiia</taxon>
        <taxon>Acidimicrobiales</taxon>
        <taxon>Ilumatobacteraceae</taxon>
        <taxon>Ilumatobacter</taxon>
    </lineage>
</organism>
<keyword evidence="2 11" id="KW-0004">4Fe-4S</keyword>
<dbReference type="EMBL" id="SOAU01000001">
    <property type="protein sequence ID" value="TDT17262.1"/>
    <property type="molecule type" value="Genomic_DNA"/>
</dbReference>
<evidence type="ECO:0000256" key="9">
    <source>
        <dbReference type="ARBA" id="ARBA00024732"/>
    </source>
</evidence>
<feature type="binding site" evidence="11">
    <location>
        <position position="323"/>
    </location>
    <ligand>
        <name>[4Fe-4S] cluster</name>
        <dbReference type="ChEBI" id="CHEBI:49883"/>
        <label>2</label>
        <note>4Fe-4S-S-AdoMet</note>
    </ligand>
</feature>
<keyword evidence="4 11" id="KW-0949">S-adenosyl-L-methionine</keyword>
<evidence type="ECO:0000256" key="2">
    <source>
        <dbReference type="ARBA" id="ARBA00022485"/>
    </source>
</evidence>
<dbReference type="GO" id="GO:0033819">
    <property type="term" value="F:lipoyl(octanoyl) transferase activity"/>
    <property type="evidence" value="ECO:0007669"/>
    <property type="project" value="InterPro"/>
</dbReference>
<dbReference type="InterPro" id="IPR013785">
    <property type="entry name" value="Aldolase_TIM"/>
</dbReference>
<dbReference type="SFLD" id="SFLDG01058">
    <property type="entry name" value="lipoyl_synthase_like"/>
    <property type="match status" value="1"/>
</dbReference>
<evidence type="ECO:0000259" key="13">
    <source>
        <dbReference type="PROSITE" id="PS51918"/>
    </source>
</evidence>
<dbReference type="AlphaFoldDB" id="A0A4R7I137"/>
<protein>
    <recommendedName>
        <fullName evidence="11">Lipoyl synthase</fullName>
        <ecNumber evidence="11">2.8.1.8</ecNumber>
    </recommendedName>
    <alternativeName>
        <fullName evidence="11">Lip-syn</fullName>
        <shortName evidence="11">LS</shortName>
    </alternativeName>
    <alternativeName>
        <fullName evidence="11">Lipoate synthase</fullName>
    </alternativeName>
    <alternativeName>
        <fullName evidence="11">Lipoic acid synthase</fullName>
    </alternativeName>
    <alternativeName>
        <fullName evidence="11">Sulfur insertion protein LipA</fullName>
    </alternativeName>
</protein>
<dbReference type="GO" id="GO:0046872">
    <property type="term" value="F:metal ion binding"/>
    <property type="evidence" value="ECO:0007669"/>
    <property type="project" value="UniProtKB-KW"/>
</dbReference>
<proteinExistence type="inferred from homology"/>
<dbReference type="GO" id="GO:0016992">
    <property type="term" value="F:lipoate synthase activity"/>
    <property type="evidence" value="ECO:0007669"/>
    <property type="project" value="UniProtKB-UniRule"/>
</dbReference>
<dbReference type="PROSITE" id="PS51733">
    <property type="entry name" value="BPL_LPL_CATALYTIC"/>
    <property type="match status" value="1"/>
</dbReference>
<evidence type="ECO:0000256" key="7">
    <source>
        <dbReference type="ARBA" id="ARBA00023014"/>
    </source>
</evidence>
<dbReference type="Gene3D" id="3.30.930.10">
    <property type="entry name" value="Bira Bifunctional Protein, Domain 2"/>
    <property type="match status" value="1"/>
</dbReference>
<dbReference type="InterPro" id="IPR004143">
    <property type="entry name" value="BPL_LPL_catalytic"/>
</dbReference>
<dbReference type="InterPro" id="IPR058240">
    <property type="entry name" value="rSAM_sf"/>
</dbReference>
<dbReference type="NCBIfam" id="TIGR00510">
    <property type="entry name" value="lipA"/>
    <property type="match status" value="1"/>
</dbReference>
<evidence type="ECO:0000256" key="1">
    <source>
        <dbReference type="ARBA" id="ARBA00004821"/>
    </source>
</evidence>
<feature type="domain" description="Radical SAM core" evidence="13">
    <location>
        <begin position="309"/>
        <end position="523"/>
    </location>
</feature>
<dbReference type="SMART" id="SM00729">
    <property type="entry name" value="Elp3"/>
    <property type="match status" value="1"/>
</dbReference>
<dbReference type="InterPro" id="IPR003698">
    <property type="entry name" value="Lipoyl_synth"/>
</dbReference>
<comment type="pathway">
    <text evidence="11">Protein modification; protein lipoylation via endogenous pathway; protein N(6)-(lipoyl)lysine from octanoyl-[acyl-carrier-protein]: step 2/2.</text>
</comment>
<dbReference type="InterPro" id="IPR006638">
    <property type="entry name" value="Elp3/MiaA/NifB-like_rSAM"/>
</dbReference>
<dbReference type="InterPro" id="IPR020605">
    <property type="entry name" value="Octanoyltransferase_CS"/>
</dbReference>
<evidence type="ECO:0000259" key="12">
    <source>
        <dbReference type="PROSITE" id="PS51733"/>
    </source>
</evidence>
<sequence length="551" mass="60009">MSTAPLRARWLGRVPYREALALQQALFDHGHEQHLLLLEHDHVFTYGPHADLDTNLRCEPAAVGADFVKVKRGGDITYHGPGQLVGYPIVNLPNVKGSLQHVNAVEDLLIDTLTELGVPDAGRLPDYPGVWVDVNGHEPRKIAAIGVRLKGGRTMHGFALNLTTDMRYMREHIVACGIADRPVTSLSEEGVDASTEQVVDILVRLAADRWGGGAVDRHDVQWQHRTADLTPFSRGEGPGEKVTFRPRSHARLEAAGVTEGLQIESRKPDWLRPKVDLNAEVVSLKKTMRELSLVTVCEDAGCPNLSECWSDGTATFMVLGERCTRACGFCLVDTRKPLGPEADEPQRVAEAVDRLGLDHAVLTMVARDDLADGGMAHIAACVEAIRLRRPATRVETLISDAKGSLDSLELLFAVRPDVLNHNVETVPRLQRAVRPSAGYARSLAVLSWAKEAGLVTKSSLMVGVGETDDEVVATLADLAGIGCDIVTIGQYLRPTTHHLPVSRWAEPDEFARWKQIGEDLGIGHVEASPLTRSSYHAKQAAESVTTPVTLS</sequence>
<evidence type="ECO:0000256" key="10">
    <source>
        <dbReference type="ARBA" id="ARBA00047326"/>
    </source>
</evidence>
<accession>A0A4R7I137</accession>
<dbReference type="GO" id="GO:0009249">
    <property type="term" value="P:protein lipoylation"/>
    <property type="evidence" value="ECO:0007669"/>
    <property type="project" value="UniProtKB-UniRule"/>
</dbReference>
<dbReference type="GO" id="GO:0005737">
    <property type="term" value="C:cytoplasm"/>
    <property type="evidence" value="ECO:0007669"/>
    <property type="project" value="UniProtKB-SubCell"/>
</dbReference>
<keyword evidence="8" id="KW-0012">Acyltransferase</keyword>
<keyword evidence="15" id="KW-1185">Reference proteome</keyword>
<comment type="pathway">
    <text evidence="1">Protein modification; protein lipoylation via endogenous pathway; protein N(6)-(lipoyl)lysine from octanoyl-[acyl-carrier-protein]: step 1/2.</text>
</comment>
<dbReference type="InterPro" id="IPR000544">
    <property type="entry name" value="Octanoyltransferase"/>
</dbReference>
<evidence type="ECO:0000313" key="15">
    <source>
        <dbReference type="Proteomes" id="UP000294558"/>
    </source>
</evidence>
<evidence type="ECO:0000256" key="5">
    <source>
        <dbReference type="ARBA" id="ARBA00022723"/>
    </source>
</evidence>
<feature type="binding site" evidence="11">
    <location>
        <position position="308"/>
    </location>
    <ligand>
        <name>[4Fe-4S] cluster</name>
        <dbReference type="ChEBI" id="CHEBI:49883"/>
        <label>1</label>
    </ligand>
</feature>
<dbReference type="SUPFAM" id="SSF55681">
    <property type="entry name" value="Class II aaRS and biotin synthetases"/>
    <property type="match status" value="1"/>
</dbReference>
<dbReference type="GO" id="GO:0051539">
    <property type="term" value="F:4 iron, 4 sulfur cluster binding"/>
    <property type="evidence" value="ECO:0007669"/>
    <property type="project" value="UniProtKB-UniRule"/>
</dbReference>
<keyword evidence="6 11" id="KW-0408">Iron</keyword>
<evidence type="ECO:0000256" key="8">
    <source>
        <dbReference type="ARBA" id="ARBA00023315"/>
    </source>
</evidence>
<dbReference type="OrthoDB" id="9787898at2"/>
<comment type="catalytic activity">
    <reaction evidence="10 11">
        <text>[[Fe-S] cluster scaffold protein carrying a second [4Fe-4S](2+) cluster] + N(6)-octanoyl-L-lysyl-[protein] + 2 oxidized [2Fe-2S]-[ferredoxin] + 2 S-adenosyl-L-methionine + 4 H(+) = [[Fe-S] cluster scaffold protein] + N(6)-[(R)-dihydrolipoyl]-L-lysyl-[protein] + 4 Fe(3+) + 2 hydrogen sulfide + 2 5'-deoxyadenosine + 2 L-methionine + 2 reduced [2Fe-2S]-[ferredoxin]</text>
        <dbReference type="Rhea" id="RHEA:16585"/>
        <dbReference type="Rhea" id="RHEA-COMP:9928"/>
        <dbReference type="Rhea" id="RHEA-COMP:10000"/>
        <dbReference type="Rhea" id="RHEA-COMP:10001"/>
        <dbReference type="Rhea" id="RHEA-COMP:10475"/>
        <dbReference type="Rhea" id="RHEA-COMP:14568"/>
        <dbReference type="Rhea" id="RHEA-COMP:14569"/>
        <dbReference type="ChEBI" id="CHEBI:15378"/>
        <dbReference type="ChEBI" id="CHEBI:17319"/>
        <dbReference type="ChEBI" id="CHEBI:29034"/>
        <dbReference type="ChEBI" id="CHEBI:29919"/>
        <dbReference type="ChEBI" id="CHEBI:33722"/>
        <dbReference type="ChEBI" id="CHEBI:33737"/>
        <dbReference type="ChEBI" id="CHEBI:33738"/>
        <dbReference type="ChEBI" id="CHEBI:57844"/>
        <dbReference type="ChEBI" id="CHEBI:59789"/>
        <dbReference type="ChEBI" id="CHEBI:78809"/>
        <dbReference type="ChEBI" id="CHEBI:83100"/>
        <dbReference type="EC" id="2.8.1.8"/>
    </reaction>
</comment>
<feature type="binding site" evidence="11">
    <location>
        <position position="302"/>
    </location>
    <ligand>
        <name>[4Fe-4S] cluster</name>
        <dbReference type="ChEBI" id="CHEBI:49883"/>
        <label>1</label>
    </ligand>
</feature>
<comment type="caution">
    <text evidence="14">The sequence shown here is derived from an EMBL/GenBank/DDBJ whole genome shotgun (WGS) entry which is preliminary data.</text>
</comment>
<feature type="binding site" evidence="11">
    <location>
        <position position="534"/>
    </location>
    <ligand>
        <name>[4Fe-4S] cluster</name>
        <dbReference type="ChEBI" id="CHEBI:49883"/>
        <label>1</label>
    </ligand>
</feature>
<dbReference type="NCBIfam" id="TIGR00214">
    <property type="entry name" value="lipB"/>
    <property type="match status" value="1"/>
</dbReference>
<dbReference type="SFLD" id="SFLDS00029">
    <property type="entry name" value="Radical_SAM"/>
    <property type="match status" value="1"/>
</dbReference>
<feature type="binding site" evidence="11">
    <location>
        <position position="297"/>
    </location>
    <ligand>
        <name>[4Fe-4S] cluster</name>
        <dbReference type="ChEBI" id="CHEBI:49883"/>
        <label>1</label>
    </ligand>
</feature>
<comment type="subcellular location">
    <subcellularLocation>
        <location evidence="11">Cytoplasm</location>
    </subcellularLocation>
</comment>
<keyword evidence="7 11" id="KW-0411">Iron-sulfur</keyword>
<dbReference type="EC" id="2.8.1.8" evidence="11"/>
<name>A0A4R7I137_9ACTN</name>
<dbReference type="SUPFAM" id="SSF102114">
    <property type="entry name" value="Radical SAM enzymes"/>
    <property type="match status" value="1"/>
</dbReference>
<dbReference type="Gene3D" id="3.20.20.70">
    <property type="entry name" value="Aldolase class I"/>
    <property type="match status" value="1"/>
</dbReference>